<evidence type="ECO:0000313" key="3">
    <source>
        <dbReference type="Proteomes" id="UP001189429"/>
    </source>
</evidence>
<reference evidence="2" key="1">
    <citation type="submission" date="2023-10" db="EMBL/GenBank/DDBJ databases">
        <authorList>
            <person name="Chen Y."/>
            <person name="Shah S."/>
            <person name="Dougan E. K."/>
            <person name="Thang M."/>
            <person name="Chan C."/>
        </authorList>
    </citation>
    <scope>NUCLEOTIDE SEQUENCE [LARGE SCALE GENOMIC DNA]</scope>
</reference>
<gene>
    <name evidence="2" type="ORF">PCOR1329_LOCUS21717</name>
</gene>
<keyword evidence="3" id="KW-1185">Reference proteome</keyword>
<name>A0ABN9RKZ5_9DINO</name>
<evidence type="ECO:0000313" key="2">
    <source>
        <dbReference type="EMBL" id="CAK0819822.1"/>
    </source>
</evidence>
<feature type="region of interest" description="Disordered" evidence="1">
    <location>
        <begin position="240"/>
        <end position="263"/>
    </location>
</feature>
<evidence type="ECO:0000256" key="1">
    <source>
        <dbReference type="SAM" id="MobiDB-lite"/>
    </source>
</evidence>
<organism evidence="2 3">
    <name type="scientific">Prorocentrum cordatum</name>
    <dbReference type="NCBI Taxonomy" id="2364126"/>
    <lineage>
        <taxon>Eukaryota</taxon>
        <taxon>Sar</taxon>
        <taxon>Alveolata</taxon>
        <taxon>Dinophyceae</taxon>
        <taxon>Prorocentrales</taxon>
        <taxon>Prorocentraceae</taxon>
        <taxon>Prorocentrum</taxon>
    </lineage>
</organism>
<comment type="caution">
    <text evidence="2">The sequence shown here is derived from an EMBL/GenBank/DDBJ whole genome shotgun (WGS) entry which is preliminary data.</text>
</comment>
<feature type="region of interest" description="Disordered" evidence="1">
    <location>
        <begin position="167"/>
        <end position="189"/>
    </location>
</feature>
<feature type="non-terminal residue" evidence="2">
    <location>
        <position position="1"/>
    </location>
</feature>
<sequence>AVMVLQKFSLQDQAAFRDLRHLAAVSWLPSIEGHSFWVGFDAGKARGNGAKVDWSARGLGPPRGRVALAAEARVGGAQCGATSALNLRAVLDGELNVTNEQIQTRTASRFDFFKRGPGPILRAQTEITTAAILAVKMVTALLDDRGRRAIGPFPRGLLWRRRQAGKLEGASAKTGPRQRAPPMETAGSYSPVGARLSARIYMRERSRPSWSAGEASWMGARAAAEMAKAAALPRSARMRREANAAGKAEQRLGSARKAHEAKREAREELVEQLAALDTELEEDEEAFRRLEAEIKAAVEAERLHQAAELAERSHVPGLLTQFRGGLQAARRAGNFECAWSEIEKQMSAVTAQLALASAPPRESWADRCPIDDELDINDDEAPLASAAEKVGLPRGQFGPRGDCALADWEGAAGVGQAGHPAGLRGSGQEGHLTWLRGAARWARPEDLAERGPWAVPAGLSRRLLGVEVMMPSGLEPMVASAYFEHVVGPRAGDLDLLRAVAQLTMAAGRMSRLLQADFNMEAATLQAWSPNPRPPVELAFQGARPDALAQVTNKPRPFPHRDIKACEAQDVRVVLLKALGAITSYAYTRTYFVFSSAIIKYLVRMLCVRSLKASIFALVSSQVVGISVNGVGTVRVRSRDVEWLKGVSVDGDNECSVEDECIVGSGLGKCTVMVDPAKTIPLGSTDAGYHSEFIFNSTTVSQAESSRYPTPISDITIAGHSHMSHWNLCWKSNIDRNALREKRVEDYCYHVNGICFLWASPCSGGCSKLEDLTSYSSFCPGLRYATSEEFSSALPALNAGRDEFYKKCAASRLDPWWNHCDYGNNFGRVE</sequence>
<proteinExistence type="predicted"/>
<dbReference type="EMBL" id="CAUYUJ010007180">
    <property type="protein sequence ID" value="CAK0819822.1"/>
    <property type="molecule type" value="Genomic_DNA"/>
</dbReference>
<feature type="non-terminal residue" evidence="2">
    <location>
        <position position="830"/>
    </location>
</feature>
<dbReference type="Proteomes" id="UP001189429">
    <property type="component" value="Unassembled WGS sequence"/>
</dbReference>
<accession>A0ABN9RKZ5</accession>
<protein>
    <submittedName>
        <fullName evidence="2">Uncharacterized protein</fullName>
    </submittedName>
</protein>